<sequence length="188" mass="21640">MPISRDEDEGLLKGSRGKGVQKQSLFRKAWRGTKWFASVPFQAFPHEDIVKTGRMIAGLSDDLRRVRKGDRRFRVNKDWSFDLVATAFLHGVSVAAIEELLVRRRRVTARAAYLAFGFGWLFFLGWLWRAATMQWTLGTAASMLEFAPFCVCFFVAAFWNALQNYQIRTRRLATAWEYLATTGAFWPS</sequence>
<accession>A0ABZ0HWZ5</accession>
<feature type="transmembrane region" description="Helical" evidence="1">
    <location>
        <begin position="111"/>
        <end position="128"/>
    </location>
</feature>
<reference evidence="2 3" key="1">
    <citation type="submission" date="2023-10" db="EMBL/GenBank/DDBJ databases">
        <title>Novel methanotroph of the genus Methylocapsa from a subarctic wetland.</title>
        <authorList>
            <person name="Belova S.E."/>
            <person name="Oshkin I.Y."/>
            <person name="Miroshnikov K."/>
            <person name="Dedysh S.N."/>
        </authorList>
    </citation>
    <scope>NUCLEOTIDE SEQUENCE [LARGE SCALE GENOMIC DNA]</scope>
    <source>
        <strain evidence="2 3">RX1</strain>
        <plasmid evidence="2 3">pRX1</plasmid>
    </source>
</reference>
<dbReference type="EMBL" id="CP136863">
    <property type="protein sequence ID" value="WOJ91797.1"/>
    <property type="molecule type" value="Genomic_DNA"/>
</dbReference>
<keyword evidence="1" id="KW-0472">Membrane</keyword>
<proteinExistence type="predicted"/>
<evidence type="ECO:0000313" key="3">
    <source>
        <dbReference type="Proteomes" id="UP001626536"/>
    </source>
</evidence>
<evidence type="ECO:0000313" key="2">
    <source>
        <dbReference type="EMBL" id="WOJ91797.1"/>
    </source>
</evidence>
<geneLocation type="plasmid" evidence="2 3">
    <name>pRX1</name>
</geneLocation>
<feature type="transmembrane region" description="Helical" evidence="1">
    <location>
        <begin position="140"/>
        <end position="162"/>
    </location>
</feature>
<name>A0ABZ0HWZ5_9HYPH</name>
<keyword evidence="3" id="KW-1185">Reference proteome</keyword>
<keyword evidence="2" id="KW-0614">Plasmid</keyword>
<gene>
    <name evidence="2" type="ORF">RZS28_18890</name>
</gene>
<organism evidence="2 3">
    <name type="scientific">Methylocapsa polymorpha</name>
    <dbReference type="NCBI Taxonomy" id="3080828"/>
    <lineage>
        <taxon>Bacteria</taxon>
        <taxon>Pseudomonadati</taxon>
        <taxon>Pseudomonadota</taxon>
        <taxon>Alphaproteobacteria</taxon>
        <taxon>Hyphomicrobiales</taxon>
        <taxon>Beijerinckiaceae</taxon>
        <taxon>Methylocapsa</taxon>
    </lineage>
</organism>
<dbReference type="Proteomes" id="UP001626536">
    <property type="component" value="Plasmid pRX1"/>
</dbReference>
<protein>
    <submittedName>
        <fullName evidence="2">Uncharacterized protein</fullName>
    </submittedName>
</protein>
<keyword evidence="1" id="KW-0812">Transmembrane</keyword>
<keyword evidence="1" id="KW-1133">Transmembrane helix</keyword>
<evidence type="ECO:0000256" key="1">
    <source>
        <dbReference type="SAM" id="Phobius"/>
    </source>
</evidence>
<dbReference type="RefSeq" id="WP_318655224.1">
    <property type="nucleotide sequence ID" value="NZ_CP136863.1"/>
</dbReference>